<dbReference type="SMART" id="SM00448">
    <property type="entry name" value="REC"/>
    <property type="match status" value="1"/>
</dbReference>
<dbReference type="GO" id="GO:0003700">
    <property type="term" value="F:DNA-binding transcription factor activity"/>
    <property type="evidence" value="ECO:0007669"/>
    <property type="project" value="InterPro"/>
</dbReference>
<comment type="subcellular location">
    <subcellularLocation>
        <location evidence="1 9">Cytoplasm</location>
    </subcellularLocation>
</comment>
<evidence type="ECO:0000256" key="10">
    <source>
        <dbReference type="PROSITE-ProRule" id="PRU00169"/>
    </source>
</evidence>
<evidence type="ECO:0000256" key="7">
    <source>
        <dbReference type="ARBA" id="ARBA00023159"/>
    </source>
</evidence>
<name>A0A2S5KW94_9PROT</name>
<evidence type="ECO:0000256" key="5">
    <source>
        <dbReference type="ARBA" id="ARBA00023015"/>
    </source>
</evidence>
<reference evidence="12 13" key="1">
    <citation type="submission" date="2018-02" db="EMBL/GenBank/DDBJ databases">
        <title>novel marine gammaproteobacteria from coastal saline agro ecosystem.</title>
        <authorList>
            <person name="Krishnan R."/>
            <person name="Ramesh Kumar N."/>
        </authorList>
    </citation>
    <scope>NUCLEOTIDE SEQUENCE [LARGE SCALE GENOMIC DNA]</scope>
    <source>
        <strain evidence="12 13">228</strain>
    </source>
</reference>
<sequence>MIVEDDRRINPIVESVVSQRAAFEVMGVAESLAEARTLLLGEVPDLLLVDMSLPDGDGLELVRYCRQQGMACDVIVITASRSTEVIQAAMQEGVFDYIVKPLRLARIAQSLEHFVEVKATLQRQAELDQHSIDSLLGRPTAPAPQRGTPKGIDEVTLRAVTELLRAAPDEGFTIERIATELTIGRTTARRYLEYLEAEQLLSLELNYGTRGRPERVFRWCGTAA</sequence>
<dbReference type="PIRSF" id="PIRSF006171">
    <property type="entry name" value="RR_citrat_malat"/>
    <property type="match status" value="1"/>
</dbReference>
<evidence type="ECO:0000256" key="6">
    <source>
        <dbReference type="ARBA" id="ARBA00023125"/>
    </source>
</evidence>
<evidence type="ECO:0000256" key="4">
    <source>
        <dbReference type="ARBA" id="ARBA00023012"/>
    </source>
</evidence>
<evidence type="ECO:0000313" key="12">
    <source>
        <dbReference type="EMBL" id="PPC78546.1"/>
    </source>
</evidence>
<organism evidence="12 13">
    <name type="scientific">Proteobacteria bacterium 228</name>
    <dbReference type="NCBI Taxonomy" id="2083153"/>
    <lineage>
        <taxon>Bacteria</taxon>
        <taxon>Pseudomonadati</taxon>
        <taxon>Pseudomonadota</taxon>
    </lineage>
</organism>
<dbReference type="Pfam" id="PF20714">
    <property type="entry name" value="HTH_64"/>
    <property type="match status" value="1"/>
</dbReference>
<dbReference type="InterPro" id="IPR051271">
    <property type="entry name" value="2C-system_Tx_regulators"/>
</dbReference>
<dbReference type="SUPFAM" id="SSF52172">
    <property type="entry name" value="CheY-like"/>
    <property type="match status" value="1"/>
</dbReference>
<comment type="caution">
    <text evidence="12">The sequence shown here is derived from an EMBL/GenBank/DDBJ whole genome shotgun (WGS) entry which is preliminary data.</text>
</comment>
<dbReference type="GO" id="GO:0003677">
    <property type="term" value="F:DNA binding"/>
    <property type="evidence" value="ECO:0007669"/>
    <property type="project" value="UniProtKB-KW"/>
</dbReference>
<dbReference type="EMBL" id="PRLP01000015">
    <property type="protein sequence ID" value="PPC78546.1"/>
    <property type="molecule type" value="Genomic_DNA"/>
</dbReference>
<accession>A0A2S5KW94</accession>
<dbReference type="InterPro" id="IPR048714">
    <property type="entry name" value="DpiA-like_HTH"/>
</dbReference>
<dbReference type="PANTHER" id="PTHR45526">
    <property type="entry name" value="TRANSCRIPTIONAL REGULATORY PROTEIN DPIA"/>
    <property type="match status" value="1"/>
</dbReference>
<keyword evidence="4 9" id="KW-0902">Two-component regulatory system</keyword>
<evidence type="ECO:0000259" key="11">
    <source>
        <dbReference type="PROSITE" id="PS50110"/>
    </source>
</evidence>
<keyword evidence="6 9" id="KW-0238">DNA-binding</keyword>
<dbReference type="InterPro" id="IPR011006">
    <property type="entry name" value="CheY-like_superfamily"/>
</dbReference>
<dbReference type="GO" id="GO:0005737">
    <property type="term" value="C:cytoplasm"/>
    <property type="evidence" value="ECO:0007669"/>
    <property type="project" value="UniProtKB-SubCell"/>
</dbReference>
<evidence type="ECO:0000256" key="3">
    <source>
        <dbReference type="ARBA" id="ARBA00022553"/>
    </source>
</evidence>
<dbReference type="AlphaFoldDB" id="A0A2S5KW94"/>
<dbReference type="PANTHER" id="PTHR45526:SF1">
    <property type="entry name" value="TRANSCRIPTIONAL REGULATORY PROTEIN DCUR-RELATED"/>
    <property type="match status" value="1"/>
</dbReference>
<dbReference type="Gene3D" id="3.40.50.2300">
    <property type="match status" value="1"/>
</dbReference>
<keyword evidence="5 9" id="KW-0805">Transcription regulation</keyword>
<keyword evidence="2 9" id="KW-0963">Cytoplasm</keyword>
<dbReference type="Proteomes" id="UP000238196">
    <property type="component" value="Unassembled WGS sequence"/>
</dbReference>
<gene>
    <name evidence="12" type="ORF">C4K68_05575</name>
</gene>
<keyword evidence="7 9" id="KW-0010">Activator</keyword>
<dbReference type="Pfam" id="PF00072">
    <property type="entry name" value="Response_reg"/>
    <property type="match status" value="1"/>
</dbReference>
<dbReference type="PROSITE" id="PS50110">
    <property type="entry name" value="RESPONSE_REGULATORY"/>
    <property type="match status" value="1"/>
</dbReference>
<feature type="modified residue" description="4-aspartylphosphate" evidence="10">
    <location>
        <position position="50"/>
    </location>
</feature>
<dbReference type="InterPro" id="IPR024187">
    <property type="entry name" value="Sig_transdc_resp-reg_cit/mal"/>
</dbReference>
<evidence type="ECO:0000256" key="9">
    <source>
        <dbReference type="PIRNR" id="PIRNR006171"/>
    </source>
</evidence>
<evidence type="ECO:0000256" key="1">
    <source>
        <dbReference type="ARBA" id="ARBA00004496"/>
    </source>
</evidence>
<proteinExistence type="predicted"/>
<evidence type="ECO:0000256" key="8">
    <source>
        <dbReference type="ARBA" id="ARBA00023163"/>
    </source>
</evidence>
<keyword evidence="3 10" id="KW-0597">Phosphoprotein</keyword>
<protein>
    <recommendedName>
        <fullName evidence="9">Transcriptional regulatory protein</fullName>
    </recommendedName>
</protein>
<dbReference type="GO" id="GO:0000156">
    <property type="term" value="F:phosphorelay response regulator activity"/>
    <property type="evidence" value="ECO:0007669"/>
    <property type="project" value="TreeGrafter"/>
</dbReference>
<dbReference type="InterPro" id="IPR001789">
    <property type="entry name" value="Sig_transdc_resp-reg_receiver"/>
</dbReference>
<evidence type="ECO:0000313" key="13">
    <source>
        <dbReference type="Proteomes" id="UP000238196"/>
    </source>
</evidence>
<feature type="domain" description="Response regulatory" evidence="11">
    <location>
        <begin position="1"/>
        <end position="115"/>
    </location>
</feature>
<evidence type="ECO:0000256" key="2">
    <source>
        <dbReference type="ARBA" id="ARBA00022490"/>
    </source>
</evidence>
<dbReference type="OrthoDB" id="9800029at2"/>
<keyword evidence="8 9" id="KW-0804">Transcription</keyword>